<evidence type="ECO:0000256" key="1">
    <source>
        <dbReference type="PROSITE-ProRule" id="PRU00175"/>
    </source>
</evidence>
<feature type="compositionally biased region" description="Basic and acidic residues" evidence="2">
    <location>
        <begin position="85"/>
        <end position="109"/>
    </location>
</feature>
<reference evidence="4 5" key="1">
    <citation type="submission" date="2019-03" db="EMBL/GenBank/DDBJ databases">
        <title>Sequencing 23 genomes of Wallemia ichthyophaga.</title>
        <authorList>
            <person name="Gostincar C."/>
        </authorList>
    </citation>
    <scope>NUCLEOTIDE SEQUENCE [LARGE SCALE GENOMIC DNA]</scope>
    <source>
        <strain evidence="4 5">EXF-8621</strain>
    </source>
</reference>
<dbReference type="EMBL" id="SPOF01000024">
    <property type="protein sequence ID" value="TIB11376.1"/>
    <property type="molecule type" value="Genomic_DNA"/>
</dbReference>
<keyword evidence="1" id="KW-0863">Zinc-finger</keyword>
<dbReference type="GO" id="GO:0005634">
    <property type="term" value="C:nucleus"/>
    <property type="evidence" value="ECO:0007669"/>
    <property type="project" value="TreeGrafter"/>
</dbReference>
<keyword evidence="1" id="KW-0479">Metal-binding</keyword>
<feature type="region of interest" description="Disordered" evidence="2">
    <location>
        <begin position="84"/>
        <end position="134"/>
    </location>
</feature>
<dbReference type="PANTHER" id="PTHR13063">
    <property type="entry name" value="ENOS INTERACTING PROTEIN"/>
    <property type="match status" value="1"/>
</dbReference>
<gene>
    <name evidence="4" type="ORF">E3P90_02423</name>
</gene>
<evidence type="ECO:0000313" key="5">
    <source>
        <dbReference type="Proteomes" id="UP000306954"/>
    </source>
</evidence>
<dbReference type="InterPro" id="IPR001841">
    <property type="entry name" value="Znf_RING"/>
</dbReference>
<dbReference type="SUPFAM" id="SSF57850">
    <property type="entry name" value="RING/U-box"/>
    <property type="match status" value="2"/>
</dbReference>
<dbReference type="PANTHER" id="PTHR13063:SF10">
    <property type="entry name" value="NITRIC OXIDE SYNTHASE-INTERACTING PROTEIN"/>
    <property type="match status" value="1"/>
</dbReference>
<dbReference type="AlphaFoldDB" id="A0A4T0HA73"/>
<protein>
    <recommendedName>
        <fullName evidence="3">RING-type domain-containing protein</fullName>
    </recommendedName>
</protein>
<evidence type="ECO:0000256" key="2">
    <source>
        <dbReference type="SAM" id="MobiDB-lite"/>
    </source>
</evidence>
<feature type="domain" description="RING-type" evidence="3">
    <location>
        <begin position="199"/>
        <end position="241"/>
    </location>
</feature>
<dbReference type="InterPro" id="IPR013083">
    <property type="entry name" value="Znf_RING/FYVE/PHD"/>
</dbReference>
<name>A0A4T0HA73_WALIC</name>
<accession>A0A4T0HA73</accession>
<comment type="caution">
    <text evidence="4">The sequence shown here is derived from an EMBL/GenBank/DDBJ whole genome shotgun (WGS) entry which is preliminary data.</text>
</comment>
<proteinExistence type="predicted"/>
<sequence>MSNNPVYTYHEKQHFNLGGNSRKRKIGIESLRRFDHCALCLGVAREATSTPRGIIYCKECIYADLLAQKQEIKAAKTTLKQLKQAQKDGSARRAEISKQGNVERFDKAQKLGGDNSQSQSQSQPNSSSQSHPTLPSFWLSSLQPNISDEQNIADRIRALEAQKMVTLCRQATPPHPLTLKDLTPVKIKYTDSARDVAVCSGCNRTLNNSTRMLLTKSCHNLLCGYCIDTLYTPSQQCPVCDEKVDTNPDDLIRISVEGWLFHLILFTHSHLPGTGFAGGGGVMLKKRTGTLGLN</sequence>
<dbReference type="PROSITE" id="PS50089">
    <property type="entry name" value="ZF_RING_2"/>
    <property type="match status" value="1"/>
</dbReference>
<dbReference type="GO" id="GO:0008270">
    <property type="term" value="F:zinc ion binding"/>
    <property type="evidence" value="ECO:0007669"/>
    <property type="project" value="UniProtKB-KW"/>
</dbReference>
<organism evidence="4 5">
    <name type="scientific">Wallemia ichthyophaga</name>
    <dbReference type="NCBI Taxonomy" id="245174"/>
    <lineage>
        <taxon>Eukaryota</taxon>
        <taxon>Fungi</taxon>
        <taxon>Dikarya</taxon>
        <taxon>Basidiomycota</taxon>
        <taxon>Wallemiomycotina</taxon>
        <taxon>Wallemiomycetes</taxon>
        <taxon>Wallemiales</taxon>
        <taxon>Wallemiaceae</taxon>
        <taxon>Wallemia</taxon>
    </lineage>
</organism>
<evidence type="ECO:0000259" key="3">
    <source>
        <dbReference type="PROSITE" id="PS50089"/>
    </source>
</evidence>
<evidence type="ECO:0000313" key="4">
    <source>
        <dbReference type="EMBL" id="TIB11376.1"/>
    </source>
</evidence>
<dbReference type="InterPro" id="IPR016818">
    <property type="entry name" value="NOSIP"/>
</dbReference>
<dbReference type="Proteomes" id="UP000306954">
    <property type="component" value="Unassembled WGS sequence"/>
</dbReference>
<dbReference type="GO" id="GO:0061630">
    <property type="term" value="F:ubiquitin protein ligase activity"/>
    <property type="evidence" value="ECO:0007669"/>
    <property type="project" value="InterPro"/>
</dbReference>
<feature type="compositionally biased region" description="Low complexity" evidence="2">
    <location>
        <begin position="115"/>
        <end position="130"/>
    </location>
</feature>
<dbReference type="Gene3D" id="3.30.40.10">
    <property type="entry name" value="Zinc/RING finger domain, C3HC4 (zinc finger)"/>
    <property type="match status" value="2"/>
</dbReference>
<keyword evidence="1" id="KW-0862">Zinc</keyword>